<dbReference type="OrthoDB" id="2200032at2"/>
<proteinExistence type="predicted"/>
<dbReference type="AlphaFoldDB" id="S0L3W2"/>
<dbReference type="eggNOG" id="ENOG502ZR8T">
    <property type="taxonomic scope" value="Bacteria"/>
</dbReference>
<dbReference type="Proteomes" id="UP000015961">
    <property type="component" value="Unassembled WGS sequence"/>
</dbReference>
<dbReference type="EMBL" id="ASWO01000005">
    <property type="protein sequence ID" value="EOT84099.1"/>
    <property type="molecule type" value="Genomic_DNA"/>
</dbReference>
<gene>
    <name evidence="1" type="ORF">I573_01825</name>
</gene>
<name>S0L3W2_9ENTE</name>
<organism evidence="1 2">
    <name type="scientific">Enterococcus sulfureus ATCC 49903</name>
    <dbReference type="NCBI Taxonomy" id="1140003"/>
    <lineage>
        <taxon>Bacteria</taxon>
        <taxon>Bacillati</taxon>
        <taxon>Bacillota</taxon>
        <taxon>Bacilli</taxon>
        <taxon>Lactobacillales</taxon>
        <taxon>Enterococcaceae</taxon>
        <taxon>Enterococcus</taxon>
    </lineage>
</organism>
<sequence>MGYVTMGHWEKIQVGERYEVKPQQFKRSMTGKVNEIRSESIVFEVEQCEWIDQATAKKHPLIEVTLFDIKKPIVNSYFFS</sequence>
<evidence type="ECO:0000313" key="2">
    <source>
        <dbReference type="Proteomes" id="UP000015961"/>
    </source>
</evidence>
<protein>
    <submittedName>
        <fullName evidence="1">Uncharacterized protein</fullName>
    </submittedName>
</protein>
<evidence type="ECO:0000313" key="1">
    <source>
        <dbReference type="EMBL" id="EOT84099.1"/>
    </source>
</evidence>
<dbReference type="STRING" id="1140003.OMY_00853"/>
<comment type="caution">
    <text evidence="1">The sequence shown here is derived from an EMBL/GenBank/DDBJ whole genome shotgun (WGS) entry which is preliminary data.</text>
</comment>
<reference evidence="1 2" key="1">
    <citation type="submission" date="2013-03" db="EMBL/GenBank/DDBJ databases">
        <title>The Genome Sequence of Enterococcus sulfureus ATCC_49903 (PacBio/Illumina hybrid assembly).</title>
        <authorList>
            <consortium name="The Broad Institute Genomics Platform"/>
            <consortium name="The Broad Institute Genome Sequencing Center for Infectious Disease"/>
            <person name="Earl A."/>
            <person name="Russ C."/>
            <person name="Gilmore M."/>
            <person name="Surin D."/>
            <person name="Walker B."/>
            <person name="Young S."/>
            <person name="Zeng Q."/>
            <person name="Gargeya S."/>
            <person name="Fitzgerald M."/>
            <person name="Haas B."/>
            <person name="Abouelleil A."/>
            <person name="Allen A.W."/>
            <person name="Alvarado L."/>
            <person name="Arachchi H.M."/>
            <person name="Berlin A.M."/>
            <person name="Chapman S.B."/>
            <person name="Gainer-Dewar J."/>
            <person name="Goldberg J."/>
            <person name="Griggs A."/>
            <person name="Gujja S."/>
            <person name="Hansen M."/>
            <person name="Howarth C."/>
            <person name="Imamovic A."/>
            <person name="Ireland A."/>
            <person name="Larimer J."/>
            <person name="McCowan C."/>
            <person name="Murphy C."/>
            <person name="Pearson M."/>
            <person name="Poon T.W."/>
            <person name="Priest M."/>
            <person name="Roberts A."/>
            <person name="Saif S."/>
            <person name="Shea T."/>
            <person name="Sisk P."/>
            <person name="Sykes S."/>
            <person name="Wortman J."/>
            <person name="Nusbaum C."/>
            <person name="Birren B."/>
        </authorList>
    </citation>
    <scope>NUCLEOTIDE SEQUENCE [LARGE SCALE GENOMIC DNA]</scope>
    <source>
        <strain evidence="1 2">ATCC 49903</strain>
    </source>
</reference>
<keyword evidence="2" id="KW-1185">Reference proteome</keyword>
<dbReference type="PATRIC" id="fig|1140003.3.peg.809"/>
<accession>S0L3W2</accession>